<evidence type="ECO:0000313" key="1">
    <source>
        <dbReference type="EMBL" id="JAQ14266.1"/>
    </source>
</evidence>
<gene>
    <name evidence="1" type="ORF">g.5141</name>
</gene>
<proteinExistence type="predicted"/>
<dbReference type="EMBL" id="GDHC01004363">
    <property type="protein sequence ID" value="JAQ14266.1"/>
    <property type="molecule type" value="Transcribed_RNA"/>
</dbReference>
<name>A0A146M684_LYGHE</name>
<reference evidence="1" key="1">
    <citation type="journal article" date="2016" name="Gigascience">
        <title>De novo construction of an expanded transcriptome assembly for the western tarnished plant bug, Lygus hesperus.</title>
        <authorList>
            <person name="Tassone E.E."/>
            <person name="Geib S.M."/>
            <person name="Hall B."/>
            <person name="Fabrick J.A."/>
            <person name="Brent C.S."/>
            <person name="Hull J.J."/>
        </authorList>
    </citation>
    <scope>NUCLEOTIDE SEQUENCE</scope>
</reference>
<sequence>MVVVVVIVISTAPPQQHQSKVPVVACDAPVVVQCYSANFATHVSSNLFAIAHLCCNCNCSTTITVIKRTSLNEMMCATTSLSVCSGFPITKSKHHHVWDHVHAFGIAYSQQVWQWRGCL</sequence>
<dbReference type="AlphaFoldDB" id="A0A146M684"/>
<organism evidence="1">
    <name type="scientific">Lygus hesperus</name>
    <name type="common">Western plant bug</name>
    <dbReference type="NCBI Taxonomy" id="30085"/>
    <lineage>
        <taxon>Eukaryota</taxon>
        <taxon>Metazoa</taxon>
        <taxon>Ecdysozoa</taxon>
        <taxon>Arthropoda</taxon>
        <taxon>Hexapoda</taxon>
        <taxon>Insecta</taxon>
        <taxon>Pterygota</taxon>
        <taxon>Neoptera</taxon>
        <taxon>Paraneoptera</taxon>
        <taxon>Hemiptera</taxon>
        <taxon>Heteroptera</taxon>
        <taxon>Panheteroptera</taxon>
        <taxon>Cimicomorpha</taxon>
        <taxon>Miridae</taxon>
        <taxon>Mirini</taxon>
        <taxon>Lygus</taxon>
    </lineage>
</organism>
<protein>
    <submittedName>
        <fullName evidence="1">Uncharacterized protein</fullName>
    </submittedName>
</protein>
<accession>A0A146M684</accession>